<organism evidence="4 5">
    <name type="scientific">Stephania yunnanensis</name>
    <dbReference type="NCBI Taxonomy" id="152371"/>
    <lineage>
        <taxon>Eukaryota</taxon>
        <taxon>Viridiplantae</taxon>
        <taxon>Streptophyta</taxon>
        <taxon>Embryophyta</taxon>
        <taxon>Tracheophyta</taxon>
        <taxon>Spermatophyta</taxon>
        <taxon>Magnoliopsida</taxon>
        <taxon>Ranunculales</taxon>
        <taxon>Menispermaceae</taxon>
        <taxon>Menispermoideae</taxon>
        <taxon>Cissampelideae</taxon>
        <taxon>Stephania</taxon>
    </lineage>
</organism>
<comment type="subcellular location">
    <subcellularLocation>
        <location evidence="1">Membrane</location>
    </subcellularLocation>
</comment>
<dbReference type="AlphaFoldDB" id="A0AAP0Q1S3"/>
<sequence>MGMYGYCTLEYARTGQLTLKSDVYSLGVILLELITGRRAIDTPKPNDQQNLVSWWYESHKLSSMKRLLLQGHHTLQRGPPYIYMSPHPRAYVATLIEYREYPDTHDDMKTGWVAKLIKLKFSFAVLLENMKINVVFRSCVIIIFHRLILWD</sequence>
<reference evidence="4 5" key="1">
    <citation type="submission" date="2024-01" db="EMBL/GenBank/DDBJ databases">
        <title>Genome assemblies of Stephania.</title>
        <authorList>
            <person name="Yang L."/>
        </authorList>
    </citation>
    <scope>NUCLEOTIDE SEQUENCE [LARGE SCALE GENOMIC DNA]</scope>
    <source>
        <strain evidence="4">YNDBR</strain>
        <tissue evidence="4">Leaf</tissue>
    </source>
</reference>
<keyword evidence="2" id="KW-0418">Kinase</keyword>
<proteinExistence type="predicted"/>
<dbReference type="Gene3D" id="1.10.510.10">
    <property type="entry name" value="Transferase(Phosphotransferase) domain 1"/>
    <property type="match status" value="1"/>
</dbReference>
<dbReference type="InterPro" id="IPR011009">
    <property type="entry name" value="Kinase-like_dom_sf"/>
</dbReference>
<protein>
    <recommendedName>
        <fullName evidence="6">Serine-threonine/tyrosine-protein kinase catalytic domain-containing protein</fullName>
    </recommendedName>
</protein>
<gene>
    <name evidence="4" type="ORF">Syun_003616</name>
</gene>
<dbReference type="Proteomes" id="UP001420932">
    <property type="component" value="Unassembled WGS sequence"/>
</dbReference>
<dbReference type="SUPFAM" id="SSF56112">
    <property type="entry name" value="Protein kinase-like (PK-like)"/>
    <property type="match status" value="1"/>
</dbReference>
<dbReference type="PANTHER" id="PTHR47985">
    <property type="entry name" value="OS07G0668900 PROTEIN"/>
    <property type="match status" value="1"/>
</dbReference>
<name>A0AAP0Q1S3_9MAGN</name>
<evidence type="ECO:0000256" key="1">
    <source>
        <dbReference type="ARBA" id="ARBA00004370"/>
    </source>
</evidence>
<evidence type="ECO:0000256" key="3">
    <source>
        <dbReference type="ARBA" id="ARBA00023136"/>
    </source>
</evidence>
<comment type="caution">
    <text evidence="4">The sequence shown here is derived from an EMBL/GenBank/DDBJ whole genome shotgun (WGS) entry which is preliminary data.</text>
</comment>
<evidence type="ECO:0008006" key="6">
    <source>
        <dbReference type="Google" id="ProtNLM"/>
    </source>
</evidence>
<accession>A0AAP0Q1S3</accession>
<dbReference type="GO" id="GO:0004674">
    <property type="term" value="F:protein serine/threonine kinase activity"/>
    <property type="evidence" value="ECO:0007669"/>
    <property type="project" value="UniProtKB-KW"/>
</dbReference>
<dbReference type="EMBL" id="JBBNAF010000002">
    <property type="protein sequence ID" value="KAK9162714.1"/>
    <property type="molecule type" value="Genomic_DNA"/>
</dbReference>
<dbReference type="PANTHER" id="PTHR47985:SF4">
    <property type="entry name" value="SERINE_THREONINE-PROTEIN KINASE PBL27"/>
    <property type="match status" value="1"/>
</dbReference>
<evidence type="ECO:0000313" key="5">
    <source>
        <dbReference type="Proteomes" id="UP001420932"/>
    </source>
</evidence>
<evidence type="ECO:0000313" key="4">
    <source>
        <dbReference type="EMBL" id="KAK9162714.1"/>
    </source>
</evidence>
<keyword evidence="5" id="KW-1185">Reference proteome</keyword>
<evidence type="ECO:0000256" key="2">
    <source>
        <dbReference type="ARBA" id="ARBA00022527"/>
    </source>
</evidence>
<keyword evidence="2" id="KW-0723">Serine/threonine-protein kinase</keyword>
<keyword evidence="2" id="KW-0808">Transferase</keyword>
<keyword evidence="3" id="KW-0472">Membrane</keyword>
<dbReference type="GO" id="GO:0016020">
    <property type="term" value="C:membrane"/>
    <property type="evidence" value="ECO:0007669"/>
    <property type="project" value="UniProtKB-SubCell"/>
</dbReference>